<feature type="region of interest" description="Disordered" evidence="6">
    <location>
        <begin position="843"/>
        <end position="877"/>
    </location>
</feature>
<dbReference type="InterPro" id="IPR036322">
    <property type="entry name" value="WD40_repeat_dom_sf"/>
</dbReference>
<dbReference type="InterPro" id="IPR001680">
    <property type="entry name" value="WD40_rpt"/>
</dbReference>
<name>A0A5N6LUE2_9ASTR</name>
<comment type="subcellular location">
    <subcellularLocation>
        <location evidence="1">Cytoplasm</location>
    </subcellularLocation>
</comment>
<keyword evidence="3" id="KW-0268">Exocytosis</keyword>
<evidence type="ECO:0000313" key="9">
    <source>
        <dbReference type="Proteomes" id="UP000326396"/>
    </source>
</evidence>
<reference evidence="8 9" key="1">
    <citation type="submission" date="2019-05" db="EMBL/GenBank/DDBJ databases">
        <title>Mikania micrantha, genome provides insights into the molecular mechanism of rapid growth.</title>
        <authorList>
            <person name="Liu B."/>
        </authorList>
    </citation>
    <scope>NUCLEOTIDE SEQUENCE [LARGE SCALE GENOMIC DNA]</scope>
    <source>
        <strain evidence="8">NLD-2019</strain>
        <tissue evidence="8">Leaf</tissue>
    </source>
</reference>
<evidence type="ECO:0000256" key="3">
    <source>
        <dbReference type="ARBA" id="ARBA00022483"/>
    </source>
</evidence>
<sequence length="1225" mass="135427">MHAPLGSGDIAQLVELRSCNWFVAITGWMSNCPGDLASCLPNYFTEIPWNLLIVSQATMKECICYLMTDDDELMIYMDMELLWLYDDVLHCSLLRLFRYLVESIVVEVANVKNRDAHPIEIAKFPKYVENNCDASQVKDFEPHVVVHYGIPSTASILAFDPLQHLLAVGTLDGRIKVIGGDNIECLLISPNPVPLKYLEFIQNQGYLVGISNENVVQVWDLEQRRLASKLQWESNISAFSVVCCTNYMYIGDEYGYLSVLKFDFEEENIQHMAYQIPADLIAEEAGIPVPGQQSVVGLLAQPFCFIICRVLIAYQIGVIILWDISEDKAILVIGHNDLQLTDEIVIHSTSDIRHDKLNNKSNDEQIEKEISALCWVSSDGSVLAVGYVDGDIILWNLPTISTNNQKANKSSSNAVKLRLSSGDRRLPVIVLQWSNSPRSGSSGQLFVYGGDDIGSDEVLTILYLDCSSGLEALKCVKRLDLTLDGSYADIELVRVPESSDTTLFVLTNPGQLHVYDDECLTGLFSAPGMKHAVNAPQCPVTLPTVEPYMTISKLCLVNNEGLQRVLREMVLAAKPQSSSPTSPGSAKWPVSGGFPSQLLSAENIGVERMYIAGYQDGYVRIWDATFPVFSPIFVLGLEVEGTEIPGASEPISALDFNSTTSHLAVGNDCGLVHLLKLVGESVKLNTFLVTETKQEEIDLHHGNGWHSTAVFSLIKSPVRSLQYTFSGARIIVGHECGKASVLDVISSSVLFLTDCLAPIVSIAIKTYLKVNIYDPEQSGDTSSKDPEKELAFILTKDAHAVLMDIHSGNKICCQSVNPNESTAISIYFLGKLHEKFAVPEFSDQDPISSPHELTDGKESLLSTTEPESDTTEDEVNTSSEAAELVKNFVDSLILICCNDSMLLYSTKSLIQGRSNFIKKIVLEKPCYWATIFKNNEVDSGVILVYSTGVVEIRSLPDLNVLADTSIMSIIRWNFKTNMEKTMSSFGNTNISMVYGCEFAVISLFTSENDFRIPEALPHLHDKVVAEAAEAALKFSLSLKNKQIAPTGIIGGIIKGIKREKENENTNIVETRDILVPKLEALFSRSPFSVGDLDLDLGDDFDAPIKLVVEKIEVEPKSPEPLTPSQSHSQAEKNKQMERERLFEGGSVNAEPKARTADEIKAKYRKTSTGDTAAVALEAKDKLLERQMKLEKLKENSEELASGSENFADLAAQLAKQMENRKWWQL</sequence>
<dbReference type="GO" id="GO:0006887">
    <property type="term" value="P:exocytosis"/>
    <property type="evidence" value="ECO:0007669"/>
    <property type="project" value="UniProtKB-KW"/>
</dbReference>
<dbReference type="PANTHER" id="PTHR10241:SF38">
    <property type="entry name" value="TRANSDUCIN FAMILY PROTEIN _ WD-40 REPEAT FAMILY PROTEIN"/>
    <property type="match status" value="1"/>
</dbReference>
<evidence type="ECO:0000256" key="6">
    <source>
        <dbReference type="SAM" id="MobiDB-lite"/>
    </source>
</evidence>
<dbReference type="SUPFAM" id="SSF58038">
    <property type="entry name" value="SNARE fusion complex"/>
    <property type="match status" value="1"/>
</dbReference>
<keyword evidence="5" id="KW-0175">Coiled coil</keyword>
<evidence type="ECO:0000313" key="8">
    <source>
        <dbReference type="EMBL" id="KAD2805204.1"/>
    </source>
</evidence>
<comment type="caution">
    <text evidence="8">The sequence shown here is derived from an EMBL/GenBank/DDBJ whole genome shotgun (WGS) entry which is preliminary data.</text>
</comment>
<dbReference type="InterPro" id="IPR042855">
    <property type="entry name" value="V_SNARE_CC"/>
</dbReference>
<dbReference type="GO" id="GO:0005096">
    <property type="term" value="F:GTPase activator activity"/>
    <property type="evidence" value="ECO:0007669"/>
    <property type="project" value="TreeGrafter"/>
</dbReference>
<dbReference type="GO" id="GO:0019905">
    <property type="term" value="F:syntaxin binding"/>
    <property type="evidence" value="ECO:0007669"/>
    <property type="project" value="TreeGrafter"/>
</dbReference>
<dbReference type="SMART" id="SM00320">
    <property type="entry name" value="WD40"/>
    <property type="match status" value="6"/>
</dbReference>
<dbReference type="GO" id="GO:0006893">
    <property type="term" value="P:Golgi to plasma membrane transport"/>
    <property type="evidence" value="ECO:0007669"/>
    <property type="project" value="TreeGrafter"/>
</dbReference>
<feature type="region of interest" description="Disordered" evidence="6">
    <location>
        <begin position="1115"/>
        <end position="1137"/>
    </location>
</feature>
<dbReference type="EMBL" id="SZYD01000018">
    <property type="protein sequence ID" value="KAD2805204.1"/>
    <property type="molecule type" value="Genomic_DNA"/>
</dbReference>
<gene>
    <name evidence="8" type="ORF">E3N88_38581</name>
</gene>
<dbReference type="PROSITE" id="PS50892">
    <property type="entry name" value="V_SNARE"/>
    <property type="match status" value="1"/>
</dbReference>
<organism evidence="8 9">
    <name type="scientific">Mikania micrantha</name>
    <name type="common">bitter vine</name>
    <dbReference type="NCBI Taxonomy" id="192012"/>
    <lineage>
        <taxon>Eukaryota</taxon>
        <taxon>Viridiplantae</taxon>
        <taxon>Streptophyta</taxon>
        <taxon>Embryophyta</taxon>
        <taxon>Tracheophyta</taxon>
        <taxon>Spermatophyta</taxon>
        <taxon>Magnoliopsida</taxon>
        <taxon>eudicotyledons</taxon>
        <taxon>Gunneridae</taxon>
        <taxon>Pentapetalae</taxon>
        <taxon>asterids</taxon>
        <taxon>campanulids</taxon>
        <taxon>Asterales</taxon>
        <taxon>Asteraceae</taxon>
        <taxon>Asteroideae</taxon>
        <taxon>Heliantheae alliance</taxon>
        <taxon>Eupatorieae</taxon>
        <taxon>Mikania</taxon>
    </lineage>
</organism>
<keyword evidence="9" id="KW-1185">Reference proteome</keyword>
<dbReference type="Pfam" id="PF00400">
    <property type="entry name" value="WD40"/>
    <property type="match status" value="1"/>
</dbReference>
<dbReference type="InterPro" id="IPR015943">
    <property type="entry name" value="WD40/YVTN_repeat-like_dom_sf"/>
</dbReference>
<dbReference type="SUPFAM" id="SSF50978">
    <property type="entry name" value="WD40 repeat-like"/>
    <property type="match status" value="2"/>
</dbReference>
<dbReference type="GO" id="GO:0045159">
    <property type="term" value="F:myosin II binding"/>
    <property type="evidence" value="ECO:0007669"/>
    <property type="project" value="TreeGrafter"/>
</dbReference>
<evidence type="ECO:0000259" key="7">
    <source>
        <dbReference type="PROSITE" id="PS50892"/>
    </source>
</evidence>
<dbReference type="OrthoDB" id="19944at2759"/>
<dbReference type="PANTHER" id="PTHR10241">
    <property type="entry name" value="LETHAL 2 GIANT LARVAE PROTEIN"/>
    <property type="match status" value="1"/>
</dbReference>
<proteinExistence type="inferred from homology"/>
<feature type="domain" description="V-SNARE coiled-coil homology" evidence="7">
    <location>
        <begin position="1160"/>
        <end position="1224"/>
    </location>
</feature>
<evidence type="ECO:0000256" key="4">
    <source>
        <dbReference type="ARBA" id="ARBA00022490"/>
    </source>
</evidence>
<keyword evidence="4" id="KW-0963">Cytoplasm</keyword>
<feature type="compositionally biased region" description="Acidic residues" evidence="6">
    <location>
        <begin position="866"/>
        <end position="875"/>
    </location>
</feature>
<evidence type="ECO:0000256" key="5">
    <source>
        <dbReference type="PROSITE-ProRule" id="PRU00290"/>
    </source>
</evidence>
<comment type="similarity">
    <text evidence="2">Belongs to the WD repeat L(2)GL family.</text>
</comment>
<dbReference type="GO" id="GO:0005737">
    <property type="term" value="C:cytoplasm"/>
    <property type="evidence" value="ECO:0007669"/>
    <property type="project" value="UniProtKB-SubCell"/>
</dbReference>
<dbReference type="Gene3D" id="1.20.5.110">
    <property type="match status" value="1"/>
</dbReference>
<evidence type="ECO:0000256" key="1">
    <source>
        <dbReference type="ARBA" id="ARBA00004496"/>
    </source>
</evidence>
<dbReference type="Gene3D" id="2.130.10.10">
    <property type="entry name" value="YVTN repeat-like/Quinoprotein amine dehydrogenase"/>
    <property type="match status" value="3"/>
</dbReference>
<dbReference type="CDD" id="cd15873">
    <property type="entry name" value="R-SNARE_STXBP5_6"/>
    <property type="match status" value="1"/>
</dbReference>
<dbReference type="AlphaFoldDB" id="A0A5N6LUE2"/>
<accession>A0A5N6LUE2</accession>
<evidence type="ECO:0000256" key="2">
    <source>
        <dbReference type="ARBA" id="ARBA00008070"/>
    </source>
</evidence>
<protein>
    <recommendedName>
        <fullName evidence="7">V-SNARE coiled-coil homology domain-containing protein</fullName>
    </recommendedName>
</protein>
<dbReference type="Proteomes" id="UP000326396">
    <property type="component" value="Linkage Group LG8"/>
</dbReference>
<dbReference type="GO" id="GO:0005886">
    <property type="term" value="C:plasma membrane"/>
    <property type="evidence" value="ECO:0007669"/>
    <property type="project" value="TreeGrafter"/>
</dbReference>